<accession>A0AAD9KLL4</accession>
<feature type="domain" description="BTB" evidence="2">
    <location>
        <begin position="29"/>
        <end position="100"/>
    </location>
</feature>
<evidence type="ECO:0000256" key="1">
    <source>
        <dbReference type="SAM" id="MobiDB-lite"/>
    </source>
</evidence>
<dbReference type="PANTHER" id="PTHR46965:SF1">
    <property type="entry name" value="BTB_POZ DOMAIN-CONTAINING PROTEIN 19"/>
    <property type="match status" value="1"/>
</dbReference>
<dbReference type="Gene3D" id="1.25.40.420">
    <property type="match status" value="1"/>
</dbReference>
<dbReference type="CDD" id="cd18494">
    <property type="entry name" value="BACK_BTBD19"/>
    <property type="match status" value="1"/>
</dbReference>
<proteinExistence type="predicted"/>
<protein>
    <recommendedName>
        <fullName evidence="2">BTB domain-containing protein</fullName>
    </recommendedName>
</protein>
<evidence type="ECO:0000313" key="3">
    <source>
        <dbReference type="EMBL" id="KAK2173384.1"/>
    </source>
</evidence>
<dbReference type="Pfam" id="PF07707">
    <property type="entry name" value="BACK"/>
    <property type="match status" value="1"/>
</dbReference>
<evidence type="ECO:0000259" key="2">
    <source>
        <dbReference type="PROSITE" id="PS50097"/>
    </source>
</evidence>
<evidence type="ECO:0000313" key="4">
    <source>
        <dbReference type="Proteomes" id="UP001209878"/>
    </source>
</evidence>
<reference evidence="3" key="1">
    <citation type="journal article" date="2023" name="Mol. Biol. Evol.">
        <title>Third-Generation Sequencing Reveals the Adaptive Role of the Epigenome in Three Deep-Sea Polychaetes.</title>
        <authorList>
            <person name="Perez M."/>
            <person name="Aroh O."/>
            <person name="Sun Y."/>
            <person name="Lan Y."/>
            <person name="Juniper S.K."/>
            <person name="Young C.R."/>
            <person name="Angers B."/>
            <person name="Qian P.Y."/>
        </authorList>
    </citation>
    <scope>NUCLEOTIDE SEQUENCE</scope>
    <source>
        <strain evidence="3">R07B-5</strain>
    </source>
</reference>
<dbReference type="SMART" id="SM00225">
    <property type="entry name" value="BTB"/>
    <property type="match status" value="1"/>
</dbReference>
<feature type="compositionally biased region" description="Basic and acidic residues" evidence="1">
    <location>
        <begin position="279"/>
        <end position="290"/>
    </location>
</feature>
<dbReference type="SMART" id="SM00875">
    <property type="entry name" value="BACK"/>
    <property type="match status" value="1"/>
</dbReference>
<organism evidence="3 4">
    <name type="scientific">Ridgeia piscesae</name>
    <name type="common">Tubeworm</name>
    <dbReference type="NCBI Taxonomy" id="27915"/>
    <lineage>
        <taxon>Eukaryota</taxon>
        <taxon>Metazoa</taxon>
        <taxon>Spiralia</taxon>
        <taxon>Lophotrochozoa</taxon>
        <taxon>Annelida</taxon>
        <taxon>Polychaeta</taxon>
        <taxon>Sedentaria</taxon>
        <taxon>Canalipalpata</taxon>
        <taxon>Sabellida</taxon>
        <taxon>Siboglinidae</taxon>
        <taxon>Ridgeia</taxon>
    </lineage>
</organism>
<dbReference type="PROSITE" id="PS50097">
    <property type="entry name" value="BTB"/>
    <property type="match status" value="1"/>
</dbReference>
<dbReference type="InterPro" id="IPR042846">
    <property type="entry name" value="BTBD19"/>
</dbReference>
<sequence length="290" mass="32547">MALDDRFMTGDAVGFAADMKKLINNKDTSDVKFVIGQTRKVVLAHRSLLSARCEVFRAMFTDKSQSHQDPEIPLVLSDMTIDIFLPMLEYIYTNCVTLTRKNAVDIMGTAVEFGLDGLRQLCIDYLIETLSVGSACEAMQAAVTYGQDELRNKAQSYVEGNTQNVFKSKSFHELSDTALATLLSSDRLDMDELEVIDAVREWATVNAVVLGKSITDMSRAVVPHIRLPLLSPEELKQVEDESKKDKLIPVEQFAYAWRYHALKQPDHSNPLTRKRKGTIARDSHNGMKSL</sequence>
<dbReference type="InterPro" id="IPR011705">
    <property type="entry name" value="BACK"/>
</dbReference>
<dbReference type="AlphaFoldDB" id="A0AAD9KLL4"/>
<gene>
    <name evidence="3" type="ORF">NP493_879g00023</name>
</gene>
<dbReference type="PANTHER" id="PTHR46965">
    <property type="entry name" value="BTB/POZ DOMAIN-CONTAINING PROTEIN 19"/>
    <property type="match status" value="1"/>
</dbReference>
<dbReference type="CDD" id="cd18294">
    <property type="entry name" value="BTB_POZ_BTBD19"/>
    <property type="match status" value="1"/>
</dbReference>
<feature type="region of interest" description="Disordered" evidence="1">
    <location>
        <begin position="266"/>
        <end position="290"/>
    </location>
</feature>
<name>A0AAD9KLL4_RIDPI</name>
<dbReference type="InterPro" id="IPR011333">
    <property type="entry name" value="SKP1/BTB/POZ_sf"/>
</dbReference>
<comment type="caution">
    <text evidence="3">The sequence shown here is derived from an EMBL/GenBank/DDBJ whole genome shotgun (WGS) entry which is preliminary data.</text>
</comment>
<dbReference type="Gene3D" id="3.30.710.10">
    <property type="entry name" value="Potassium Channel Kv1.1, Chain A"/>
    <property type="match status" value="1"/>
</dbReference>
<dbReference type="SUPFAM" id="SSF54695">
    <property type="entry name" value="POZ domain"/>
    <property type="match status" value="1"/>
</dbReference>
<dbReference type="Proteomes" id="UP001209878">
    <property type="component" value="Unassembled WGS sequence"/>
</dbReference>
<keyword evidence="4" id="KW-1185">Reference proteome</keyword>
<dbReference type="InterPro" id="IPR000210">
    <property type="entry name" value="BTB/POZ_dom"/>
</dbReference>
<dbReference type="EMBL" id="JAODUO010000879">
    <property type="protein sequence ID" value="KAK2173384.1"/>
    <property type="molecule type" value="Genomic_DNA"/>
</dbReference>
<dbReference type="Pfam" id="PF00651">
    <property type="entry name" value="BTB"/>
    <property type="match status" value="1"/>
</dbReference>